<comment type="subcellular location">
    <subcellularLocation>
        <location evidence="1">Membrane</location>
        <topology evidence="1">Multi-pass membrane protein</topology>
    </subcellularLocation>
</comment>
<dbReference type="Pfam" id="PF00690">
    <property type="entry name" value="Cation_ATPase_N"/>
    <property type="match status" value="1"/>
</dbReference>
<accession>A0A402ABB9</accession>
<evidence type="ECO:0000256" key="3">
    <source>
        <dbReference type="ARBA" id="ARBA00022741"/>
    </source>
</evidence>
<evidence type="ECO:0000313" key="10">
    <source>
        <dbReference type="EMBL" id="GCE16295.1"/>
    </source>
</evidence>
<dbReference type="GO" id="GO:0005524">
    <property type="term" value="F:ATP binding"/>
    <property type="evidence" value="ECO:0007669"/>
    <property type="project" value="UniProtKB-KW"/>
</dbReference>
<dbReference type="PANTHER" id="PTHR42861">
    <property type="entry name" value="CALCIUM-TRANSPORTING ATPASE"/>
    <property type="match status" value="1"/>
</dbReference>
<dbReference type="EMBL" id="BIFS01000001">
    <property type="protein sequence ID" value="GCE16295.1"/>
    <property type="molecule type" value="Genomic_DNA"/>
</dbReference>
<feature type="domain" description="Cation-transporting P-type ATPase N-terminal" evidence="9">
    <location>
        <begin position="675"/>
        <end position="744"/>
    </location>
</feature>
<dbReference type="InterPro" id="IPR008250">
    <property type="entry name" value="ATPase_P-typ_transduc_dom_A_sf"/>
</dbReference>
<dbReference type="InterPro" id="IPR001757">
    <property type="entry name" value="P_typ_ATPase"/>
</dbReference>
<dbReference type="Gene3D" id="3.40.1110.10">
    <property type="entry name" value="Calcium-transporting ATPase, cytoplasmic domain N"/>
    <property type="match status" value="2"/>
</dbReference>
<dbReference type="InterPro" id="IPR023298">
    <property type="entry name" value="ATPase_P-typ_TM_dom_sf"/>
</dbReference>
<evidence type="ECO:0000313" key="11">
    <source>
        <dbReference type="Proteomes" id="UP000287188"/>
    </source>
</evidence>
<feature type="transmembrane region" description="Helical" evidence="8">
    <location>
        <begin position="1317"/>
        <end position="1339"/>
    </location>
</feature>
<dbReference type="Pfam" id="PF00702">
    <property type="entry name" value="Hydrolase"/>
    <property type="match status" value="1"/>
</dbReference>
<keyword evidence="2 8" id="KW-0812">Transmembrane</keyword>
<organism evidence="10 11">
    <name type="scientific">Dictyobacter kobayashii</name>
    <dbReference type="NCBI Taxonomy" id="2014872"/>
    <lineage>
        <taxon>Bacteria</taxon>
        <taxon>Bacillati</taxon>
        <taxon>Chloroflexota</taxon>
        <taxon>Ktedonobacteria</taxon>
        <taxon>Ktedonobacterales</taxon>
        <taxon>Dictyobacteraceae</taxon>
        <taxon>Dictyobacter</taxon>
    </lineage>
</organism>
<dbReference type="Gene3D" id="1.20.1110.10">
    <property type="entry name" value="Calcium-transporting ATPase, transmembrane domain"/>
    <property type="match status" value="2"/>
</dbReference>
<feature type="transmembrane region" description="Helical" evidence="8">
    <location>
        <begin position="1345"/>
        <end position="1365"/>
    </location>
</feature>
<dbReference type="InterPro" id="IPR044492">
    <property type="entry name" value="P_typ_ATPase_HD_dom"/>
</dbReference>
<feature type="transmembrane region" description="Helical" evidence="8">
    <location>
        <begin position="1449"/>
        <end position="1469"/>
    </location>
</feature>
<dbReference type="NCBIfam" id="TIGR01494">
    <property type="entry name" value="ATPase_P-type"/>
    <property type="match status" value="2"/>
</dbReference>
<keyword evidence="3" id="KW-0547">Nucleotide-binding</keyword>
<dbReference type="SFLD" id="SFLDG00002">
    <property type="entry name" value="C1.7:_P-type_atpase_like"/>
    <property type="match status" value="1"/>
</dbReference>
<dbReference type="Pfam" id="PF00689">
    <property type="entry name" value="Cation_ATPase_C"/>
    <property type="match status" value="1"/>
</dbReference>
<dbReference type="SFLD" id="SFLDF00027">
    <property type="entry name" value="p-type_atpase"/>
    <property type="match status" value="1"/>
</dbReference>
<dbReference type="SFLD" id="SFLDS00003">
    <property type="entry name" value="Haloacid_Dehalogenase"/>
    <property type="match status" value="1"/>
</dbReference>
<dbReference type="Proteomes" id="UP000287188">
    <property type="component" value="Unassembled WGS sequence"/>
</dbReference>
<reference evidence="11" key="1">
    <citation type="submission" date="2018-12" db="EMBL/GenBank/DDBJ databases">
        <title>Tengunoibacter tsumagoiensis gen. nov., sp. nov., Dictyobacter kobayashii sp. nov., D. alpinus sp. nov., and D. joshuensis sp. nov. and description of Dictyobacteraceae fam. nov. within the order Ktedonobacterales isolated from Tengu-no-mugimeshi.</title>
        <authorList>
            <person name="Wang C.M."/>
            <person name="Zheng Y."/>
            <person name="Sakai Y."/>
            <person name="Toyoda A."/>
            <person name="Minakuchi Y."/>
            <person name="Abe K."/>
            <person name="Yokota A."/>
            <person name="Yabe S."/>
        </authorList>
    </citation>
    <scope>NUCLEOTIDE SEQUENCE [LARGE SCALE GENOMIC DNA]</scope>
    <source>
        <strain evidence="11">Uno11</strain>
    </source>
</reference>
<evidence type="ECO:0000259" key="9">
    <source>
        <dbReference type="SMART" id="SM00831"/>
    </source>
</evidence>
<dbReference type="PROSITE" id="PS00154">
    <property type="entry name" value="ATPASE_E1_E2"/>
    <property type="match status" value="1"/>
</dbReference>
<evidence type="ECO:0000256" key="6">
    <source>
        <dbReference type="ARBA" id="ARBA00022989"/>
    </source>
</evidence>
<evidence type="ECO:0000256" key="7">
    <source>
        <dbReference type="ARBA" id="ARBA00023136"/>
    </source>
</evidence>
<gene>
    <name evidence="10" type="ORF">KDK_00950</name>
</gene>
<dbReference type="SUPFAM" id="SSF81665">
    <property type="entry name" value="Calcium ATPase, transmembrane domain M"/>
    <property type="match status" value="1"/>
</dbReference>
<dbReference type="InterPro" id="IPR059000">
    <property type="entry name" value="ATPase_P-type_domA"/>
</dbReference>
<keyword evidence="11" id="KW-1185">Reference proteome</keyword>
<dbReference type="InterPro" id="IPR006068">
    <property type="entry name" value="ATPase_P-typ_cation-transptr_C"/>
</dbReference>
<dbReference type="InterPro" id="IPR018303">
    <property type="entry name" value="ATPase_P-typ_P_site"/>
</dbReference>
<dbReference type="InterPro" id="IPR023214">
    <property type="entry name" value="HAD_sf"/>
</dbReference>
<keyword evidence="4" id="KW-0067">ATP-binding</keyword>
<dbReference type="SUPFAM" id="SSF81653">
    <property type="entry name" value="Calcium ATPase, transduction domain A"/>
    <property type="match status" value="1"/>
</dbReference>
<comment type="caution">
    <text evidence="10">The sequence shown here is derived from an EMBL/GenBank/DDBJ whole genome shotgun (WGS) entry which is preliminary data.</text>
</comment>
<feature type="transmembrane region" description="Helical" evidence="8">
    <location>
        <begin position="930"/>
        <end position="951"/>
    </location>
</feature>
<dbReference type="RefSeq" id="WP_161976991.1">
    <property type="nucleotide sequence ID" value="NZ_BIFS01000001.1"/>
</dbReference>
<evidence type="ECO:0000256" key="5">
    <source>
        <dbReference type="ARBA" id="ARBA00022967"/>
    </source>
</evidence>
<dbReference type="GO" id="GO:0016020">
    <property type="term" value="C:membrane"/>
    <property type="evidence" value="ECO:0007669"/>
    <property type="project" value="UniProtKB-SubCell"/>
</dbReference>
<dbReference type="GO" id="GO:0016887">
    <property type="term" value="F:ATP hydrolysis activity"/>
    <property type="evidence" value="ECO:0007669"/>
    <property type="project" value="InterPro"/>
</dbReference>
<dbReference type="PRINTS" id="PR00120">
    <property type="entry name" value="HATPASE"/>
</dbReference>
<proteinExistence type="predicted"/>
<keyword evidence="7 8" id="KW-0472">Membrane</keyword>
<dbReference type="Gene3D" id="2.70.150.10">
    <property type="entry name" value="Calcium-transporting ATPase, cytoplasmic transduction domain A"/>
    <property type="match status" value="1"/>
</dbReference>
<dbReference type="Pfam" id="PF00122">
    <property type="entry name" value="E1-E2_ATPase"/>
    <property type="match status" value="1"/>
</dbReference>
<feature type="transmembrane region" description="Helical" evidence="8">
    <location>
        <begin position="902"/>
        <end position="924"/>
    </location>
</feature>
<dbReference type="InterPro" id="IPR004014">
    <property type="entry name" value="ATPase_P-typ_cation-transptr_N"/>
</dbReference>
<evidence type="ECO:0000256" key="8">
    <source>
        <dbReference type="SAM" id="Phobius"/>
    </source>
</evidence>
<sequence>MPPVVREKQGKTVRVRIAVRGLDRDPHLAKRVVERLEKRPGVSAHANPLTGRVLVEFSAHETELDELISDVAGIELPDLPGEDRPAYPLDPSPLIQSTTRILGTVLGLVFLATRRITRHEEPLPGAETAAYAAGAIGLLQGFPPVRTGLRHVFGRSIADLLFTMPGIVLLTLSSNPLGLAVAGAEALRLFTEVQARRAAWLSHEKRVEQAPSAQSDAIIRLGSGERVPLSANIHEGTGTATGLDGMPLPIYPGAIIPPGARLYGGPFVVQLRGGTSFERFIPQPRPEPVAPTLYDQYQRIQSPLSLGYAALTGLLTGSFGQAFTALLLVNPRPASIGMDSANLHANARVLRAGVTIVGTRLARTIRLPNLVLLDNARLLTEKLELTNALPLSDDMDATEVLMHAAGIALAAGSPWGNIFGTSSITQATNGSFDGKVATASSDGVRYTLGPIDNWEALPEAGYLRQRGNYVLVLHREHEEKPLAIFALRPRLATEVATLVETCQRAGVELALLSQGDELALRGLAQRAHIALIESDSALKIIAERQKRGELVAFVSDNVGAMAGFAACDLAIGLTADRSRFLARADLLAPDLTAVAAIIDAGARHDAAARDAVGLSIVSALGGIIWGIRGIPEVRIASRIVYITSLAALADGWFRLRGGKRTRSTIARLVDPQPERWGRQSVDDVLRILNTSRQGLTNKQAQQRRHKAPELEQRNVLRTAVLEQLHSPLTGILAAGATLSLMFGSIGDVVIIGATIAANTIIGVWQEHKGNQVAETLRKIGVSHARVLRDKQEKMLPSTEIVPGDILLLAAGDRIVADARVIDSQGLEVDEAALTGESLPVSKMAIGGSDAERIVLDGSNVTTGTARAVVVAVEGQTRMGATRLALTEENEQPNPLGVRLSRILSLFLPISAAGGALVVAAGLLWGQPFTTILSIGATVALAGVPEGLPLLSRVGETGVARRLAKSNAIVRRLSSVEALGRVDVICTDKTGTMTKGHLQLSVVADVDQEATLAQGLPEALSRVLLTAALASPHPDAQGAYAHATDVAVVQGAIEAGLSEQVHFKHQAELSFDPIRSFYVTIAQGKLCIKGAPETLISRCHSLLQGGVEKPLDEARRAMLLERSRQLAKRGLRVLMVAEGKKDIPLDDPQHLTALGFVGINDPLRPTVYEAVRHCQEAGVRVVMITGDHPVTARAIAQEAGLLNGNEEVLNAAAIGDLQNGDLDHLLKNAVVIARATPLDKLRIIESLHRQGHTVAMTGDGVNDAPALRLADIGIAMGKSGTEVARQTADVVLADDDFSTLVKGCVEGRSFWRNMRRSLGLLLGGNMGELGLVVGASLLGANTPLTVGQILAVNAITDILPALAVILQQPEHRNLVQLRREGTAALDTSLRKEVLRRGLATALPSLAAYFITLGRGSLPQARSVAFASIVSTQLAQTLMAGRSEGHLTRPVLGAVGGSLGVLLAAFAIPSLRRLLNLVILPPSAWILTAGGALAAILINHLLHSSAYKMPSPIAFA</sequence>
<feature type="transmembrane region" description="Helical" evidence="8">
    <location>
        <begin position="1481"/>
        <end position="1500"/>
    </location>
</feature>
<dbReference type="InterPro" id="IPR023299">
    <property type="entry name" value="ATPase_P-typ_cyto_dom_N"/>
</dbReference>
<dbReference type="InterPro" id="IPR036412">
    <property type="entry name" value="HAD-like_sf"/>
</dbReference>
<dbReference type="Gene3D" id="3.40.50.1000">
    <property type="entry name" value="HAD superfamily/HAD-like"/>
    <property type="match status" value="3"/>
</dbReference>
<evidence type="ECO:0000256" key="1">
    <source>
        <dbReference type="ARBA" id="ARBA00004141"/>
    </source>
</evidence>
<keyword evidence="5" id="KW-1278">Translocase</keyword>
<dbReference type="PRINTS" id="PR00119">
    <property type="entry name" value="CATATPASE"/>
</dbReference>
<dbReference type="SMART" id="SM00831">
    <property type="entry name" value="Cation_ATPase_N"/>
    <property type="match status" value="1"/>
</dbReference>
<dbReference type="SUPFAM" id="SSF56784">
    <property type="entry name" value="HAD-like"/>
    <property type="match status" value="2"/>
</dbReference>
<name>A0A402ABB9_9CHLR</name>
<protein>
    <recommendedName>
        <fullName evidence="9">Cation-transporting P-type ATPase N-terminal domain-containing protein</fullName>
    </recommendedName>
</protein>
<evidence type="ECO:0000256" key="4">
    <source>
        <dbReference type="ARBA" id="ARBA00022840"/>
    </source>
</evidence>
<keyword evidence="6 8" id="KW-1133">Transmembrane helix</keyword>
<evidence type="ECO:0000256" key="2">
    <source>
        <dbReference type="ARBA" id="ARBA00022692"/>
    </source>
</evidence>